<dbReference type="Gene3D" id="3.30.70.20">
    <property type="match status" value="1"/>
</dbReference>
<dbReference type="InterPro" id="IPR029061">
    <property type="entry name" value="THDP-binding"/>
</dbReference>
<dbReference type="PROSITE" id="PS00198">
    <property type="entry name" value="4FE4S_FER_1"/>
    <property type="match status" value="1"/>
</dbReference>
<name>D8TM50_VOLCA</name>
<evidence type="ECO:0000256" key="3">
    <source>
        <dbReference type="ARBA" id="ARBA00022723"/>
    </source>
</evidence>
<feature type="compositionally biased region" description="Polar residues" evidence="12">
    <location>
        <begin position="346"/>
        <end position="356"/>
    </location>
</feature>
<dbReference type="PANTHER" id="PTHR32154:SF0">
    <property type="entry name" value="PYRUVATE-FLAVODOXIN OXIDOREDUCTASE-RELATED"/>
    <property type="match status" value="1"/>
</dbReference>
<dbReference type="Gene3D" id="3.40.920.10">
    <property type="entry name" value="Pyruvate-ferredoxin oxidoreductase, PFOR, domain III"/>
    <property type="match status" value="1"/>
</dbReference>
<dbReference type="InterPro" id="IPR033412">
    <property type="entry name" value="PFOR_II"/>
</dbReference>
<keyword evidence="2" id="KW-0004">4Fe-4S</keyword>
<feature type="compositionally biased region" description="Low complexity" evidence="12">
    <location>
        <begin position="327"/>
        <end position="337"/>
    </location>
</feature>
<feature type="compositionally biased region" description="Low complexity" evidence="12">
    <location>
        <begin position="361"/>
        <end position="377"/>
    </location>
</feature>
<evidence type="ECO:0000256" key="12">
    <source>
        <dbReference type="SAM" id="MobiDB-lite"/>
    </source>
</evidence>
<feature type="domain" description="4Fe-4S ferredoxin-type" evidence="13">
    <location>
        <begin position="1210"/>
        <end position="1239"/>
    </location>
</feature>
<keyword evidence="3" id="KW-0479">Metal-binding</keyword>
<dbReference type="KEGG" id="vcn:VOLCADRAFT_103475"/>
<feature type="compositionally biased region" description="Gly residues" evidence="12">
    <location>
        <begin position="146"/>
        <end position="160"/>
    </location>
</feature>
<proteinExistence type="inferred from homology"/>
<keyword evidence="1" id="KW-0813">Transport</keyword>
<evidence type="ECO:0000256" key="4">
    <source>
        <dbReference type="ARBA" id="ARBA00022982"/>
    </source>
</evidence>
<keyword evidence="5" id="KW-0560">Oxidoreductase</keyword>
<dbReference type="FunFam" id="3.40.920.10:FF:000001">
    <property type="entry name" value="Pyruvate:ferredoxin (Flavodoxin) oxidoreductase"/>
    <property type="match status" value="1"/>
</dbReference>
<dbReference type="InterPro" id="IPR019456">
    <property type="entry name" value="Pyrv-flavodox_OxRtase_EKR"/>
</dbReference>
<evidence type="ECO:0000256" key="5">
    <source>
        <dbReference type="ARBA" id="ARBA00023002"/>
    </source>
</evidence>
<dbReference type="Pfam" id="PF17147">
    <property type="entry name" value="PFOR_II"/>
    <property type="match status" value="1"/>
</dbReference>
<evidence type="ECO:0000256" key="11">
    <source>
        <dbReference type="ARBA" id="ARBA00076877"/>
    </source>
</evidence>
<dbReference type="SUPFAM" id="SSF53323">
    <property type="entry name" value="Pyruvate-ferredoxin oxidoreductase, PFOR, domain III"/>
    <property type="match status" value="1"/>
</dbReference>
<accession>D8TM50</accession>
<dbReference type="RefSeq" id="XP_002947533.1">
    <property type="nucleotide sequence ID" value="XM_002947487.1"/>
</dbReference>
<sequence length="1721" mass="184343">MFTEFTFHCDCELAELSWQDHQQAGGYARALRRQVGHLRRLKSDPAALALTAPPDWAALFSDPCRPLVVDLGCGAGRCMILAARLAEEQQQQQNVLRRQGPVVPAVVAAAAAEEQRQRLQGSADAGAALCSSSGDTATSIRQSTTGGNGGDSSGSKGGVDTGCRRGGGANFLGVDIRLALTSRATAWVRAAALNHRLAFLCANANASLVPLLGSYGGRTSICTTRSTSQSNGPVTDADADTTTGGISLGGSSSGGGIRNGFGRVALVCLQFSDPPVHRAALVGGSQLVAQLAAALEPGAMLWIQSDVLSIAKSLRALFCCHGGFAPSARHASATSATRTRHWLTAGTPNRSNQTMAPISKSPTDSETSAASADALSPSPSPPPPLPLLLHADLATHVEPWLTEEQVAAVVRRNRIRDHPEDKDLQDGVETHDALGNHYRPVLEGQDSTGSGDEEFMATYKAGRCVDDADDKGDVDGDGCGWCGLPWLDSNPLGVPTERELYVERGGRDVYRLLLAPMDGNEATAHIAYAVSDVSFIYPITPATVMGELVDQWAAEGRVNVFGNVMSVTEMESETGAAGALHGALAAGSLATTFTCSQGLLLMVPNMYKIAGELTPCVLHVTARALAKHALSIFGDHQDVMAVRQTGWAMLCSHNVQEAHDLALVSHLATLRASVPFLHFFDGFRTSHEINTIELIDSAAIKELLSKPVYADAIRHHRTRALNPTHPHQRGTAQGPDVYFQCAEAANPFYDRAYEHVVEAMAEVSAITGRSYKPYEYVGAPDADKVIVIMGSGSQTVEEAVEYMSALGHKVGVLKVRLFRPWKTEAFLDVIPATVRKVAVLDRTKESGSGGEPLYQQVAASLHEAELVDPALPRRYIVGGRFGLASKEFLPSHAVAVFENLDAATPMRDFSVGIVDDVTRRSLPAAQLLPAGVSTLPTGTFECLFWGMGSDGTVGANKEAIKIIASNTSMSAQAYFSYDAHKSGGVTVSHLRFGPSKIRAPYLVQQADYMAVNHQSYMAKYDTLSCLKPGGVLVLNTTFTTVESLTKYLPDKVKKQVAALKPKLYLIDALAVAKASGLGKHVNMVMQTVFFNLSGVLPMEKAIALLKKSISKAYERKGPEVVAKNHAAVDAAISALKQVDIPASWAEVETPVVHPNPLAKVQSGSRWEFMEKVARPMLALEGDKLPVSVFSPEGFVPPGTTVIEKRAIAAQVPVWKAENCTQCNICAFVCPHAAIRPALAQPGELQNAPASFGSIAAKGPGLQGLKYRIQVSPYDCTGCDLCTHACPDNALEAKPISSILDVESANWDFATQLPVRDNLMDRSSVKGSQLQQPLMEFSGACEGCGETPYVKLLTQLFGDRLIIANATGCSSIWGGSAPSNPYTTNADGFGPAWANSLFEDNAQFGLGIATGTVQRRKTLHRHVQEVLAAPAESVPISAALRDALTRWSDHFDEPQVANVVAKELQPLLEREKDVAPAITTVHGERDMLHKPSTWIVGGDGWAYDIGFGGLDHVLASGENVNILVLDTEVYSNTGGQRSKATPMSAVAKFAAGGKERPKKDLGAIAMSYGDVYVASTSLHANYGQVVKAMTEAERYPGVSLILCYAPCIMHGISSGMCSAIDESKMAVETGYWPLYRYNPGIKEDSSHHRFQLDSKKLKGDINELFSHENRFQILERKAPEVAKHMHEVMDESVHERFDKFKNLASGGPGIASHQDPPKQQHQ</sequence>
<feature type="domain" description="4Fe-4S ferredoxin-type" evidence="13">
    <location>
        <begin position="1266"/>
        <end position="1295"/>
    </location>
</feature>
<evidence type="ECO:0000259" key="13">
    <source>
        <dbReference type="PROSITE" id="PS51379"/>
    </source>
</evidence>
<dbReference type="Gene3D" id="3.40.50.920">
    <property type="match status" value="1"/>
</dbReference>
<feature type="region of interest" description="Disordered" evidence="12">
    <location>
        <begin position="134"/>
        <end position="160"/>
    </location>
</feature>
<dbReference type="Gene3D" id="4.10.780.10">
    <property type="entry name" value="Pyruvate-flavodoxin oxidoreductase, EKR domain"/>
    <property type="match status" value="1"/>
</dbReference>
<dbReference type="SUPFAM" id="SSF52922">
    <property type="entry name" value="TK C-terminal domain-like"/>
    <property type="match status" value="1"/>
</dbReference>
<dbReference type="CDD" id="cd03377">
    <property type="entry name" value="TPP_PFOR_PNO"/>
    <property type="match status" value="1"/>
</dbReference>
<organism evidence="15">
    <name type="scientific">Volvox carteri f. nagariensis</name>
    <dbReference type="NCBI Taxonomy" id="3068"/>
    <lineage>
        <taxon>Eukaryota</taxon>
        <taxon>Viridiplantae</taxon>
        <taxon>Chlorophyta</taxon>
        <taxon>core chlorophytes</taxon>
        <taxon>Chlorophyceae</taxon>
        <taxon>CS clade</taxon>
        <taxon>Chlamydomonadales</taxon>
        <taxon>Volvocaceae</taxon>
        <taxon>Volvox</taxon>
    </lineage>
</organism>
<dbReference type="PANTHER" id="PTHR32154">
    <property type="entry name" value="PYRUVATE-FLAVODOXIN OXIDOREDUCTASE-RELATED"/>
    <property type="match status" value="1"/>
</dbReference>
<dbReference type="InterPro" id="IPR037112">
    <property type="entry name" value="Pyrv-flavodox_OxR_EKR_sf"/>
</dbReference>
<dbReference type="Pfam" id="PF02775">
    <property type="entry name" value="TPP_enzyme_C"/>
    <property type="match status" value="1"/>
</dbReference>
<dbReference type="Gene3D" id="3.40.50.150">
    <property type="entry name" value="Vaccinia Virus protein VP39"/>
    <property type="match status" value="1"/>
</dbReference>
<dbReference type="GeneID" id="9620496"/>
<dbReference type="Pfam" id="PF10371">
    <property type="entry name" value="EKR"/>
    <property type="match status" value="1"/>
</dbReference>
<dbReference type="FunFam" id="3.40.50.970:FF:000041">
    <property type="entry name" value="Pyruvate:ferredoxin (Flavodoxin) oxidoreductase"/>
    <property type="match status" value="1"/>
</dbReference>
<dbReference type="InterPro" id="IPR050722">
    <property type="entry name" value="Pyruvate:ferred/Flavod_OxRd"/>
</dbReference>
<keyword evidence="4" id="KW-0249">Electron transport</keyword>
<dbReference type="PROSITE" id="PS51379">
    <property type="entry name" value="4FE4S_FER_2"/>
    <property type="match status" value="2"/>
</dbReference>
<evidence type="ECO:0000256" key="7">
    <source>
        <dbReference type="ARBA" id="ARBA00023014"/>
    </source>
</evidence>
<protein>
    <recommendedName>
        <fullName evidence="10">pyruvate dehydrogenase (NADP(+))</fullName>
        <ecNumber evidence="10">1.2.1.51</ecNumber>
    </recommendedName>
    <alternativeName>
        <fullName evidence="11">Pyruvate:NADP(+) oxidoreductase</fullName>
    </alternativeName>
</protein>
<dbReference type="GO" id="GO:0050243">
    <property type="term" value="F:pyruvate dehydrogenase (NADP+) activity"/>
    <property type="evidence" value="ECO:0007669"/>
    <property type="project" value="UniProtKB-EC"/>
</dbReference>
<dbReference type="SMART" id="SM00890">
    <property type="entry name" value="EKR"/>
    <property type="match status" value="1"/>
</dbReference>
<keyword evidence="7" id="KW-0411">Iron-sulfur</keyword>
<dbReference type="FunFam" id="3.40.50.920:FF:000007">
    <property type="entry name" value="Pyruvate:ferredoxin (Flavodoxin) oxidoreductase"/>
    <property type="match status" value="1"/>
</dbReference>
<dbReference type="GO" id="GO:0006979">
    <property type="term" value="P:response to oxidative stress"/>
    <property type="evidence" value="ECO:0007669"/>
    <property type="project" value="TreeGrafter"/>
</dbReference>
<dbReference type="InterPro" id="IPR011895">
    <property type="entry name" value="Pyrv_flavodox_OxRed"/>
</dbReference>
<dbReference type="NCBIfam" id="TIGR02176">
    <property type="entry name" value="pyruv_ox_red"/>
    <property type="match status" value="1"/>
</dbReference>
<gene>
    <name evidence="14" type="ORF">VOLCADRAFT_103475</name>
</gene>
<dbReference type="eggNOG" id="KOG0560">
    <property type="taxonomic scope" value="Eukaryota"/>
</dbReference>
<comment type="similarity">
    <text evidence="9">In the N-terminal section; belongs to the pyruvate:ferredoxin/flavodoxin oxidoreductase family.</text>
</comment>
<dbReference type="GO" id="GO:0005506">
    <property type="term" value="F:iron ion binding"/>
    <property type="evidence" value="ECO:0007669"/>
    <property type="project" value="InterPro"/>
</dbReference>
<dbReference type="InterPro" id="IPR017900">
    <property type="entry name" value="4Fe4S_Fe_S_CS"/>
</dbReference>
<dbReference type="FunFam" id="3.30.70.20:FF:000022">
    <property type="entry name" value="Pyruvate:ferredoxin (Flavodoxin) oxidoreductase"/>
    <property type="match status" value="1"/>
</dbReference>
<evidence type="ECO:0000313" key="15">
    <source>
        <dbReference type="Proteomes" id="UP000001058"/>
    </source>
</evidence>
<dbReference type="GO" id="GO:0022900">
    <property type="term" value="P:electron transport chain"/>
    <property type="evidence" value="ECO:0007669"/>
    <property type="project" value="InterPro"/>
</dbReference>
<dbReference type="GO" id="GO:0030976">
    <property type="term" value="F:thiamine pyrophosphate binding"/>
    <property type="evidence" value="ECO:0007669"/>
    <property type="project" value="InterPro"/>
</dbReference>
<dbReference type="GO" id="GO:0051539">
    <property type="term" value="F:4 iron, 4 sulfur cluster binding"/>
    <property type="evidence" value="ECO:0007669"/>
    <property type="project" value="UniProtKB-KW"/>
</dbReference>
<dbReference type="InterPro" id="IPR002880">
    <property type="entry name" value="Pyrv_Fd/Flavodoxin_OxRdtase_N"/>
</dbReference>
<dbReference type="InParanoid" id="D8TM50"/>
<dbReference type="InterPro" id="IPR029063">
    <property type="entry name" value="SAM-dependent_MTases_sf"/>
</dbReference>
<dbReference type="FunFam" id="3.40.50.970:FF:000012">
    <property type="entry name" value="Pyruvate:ferredoxin (Flavodoxin) oxidoreductase"/>
    <property type="match status" value="1"/>
</dbReference>
<keyword evidence="14" id="KW-0670">Pyruvate</keyword>
<dbReference type="STRING" id="3068.D8TM50"/>
<evidence type="ECO:0000256" key="2">
    <source>
        <dbReference type="ARBA" id="ARBA00022485"/>
    </source>
</evidence>
<dbReference type="InterPro" id="IPR002869">
    <property type="entry name" value="Pyrv_flavodox_OxRed_cen"/>
</dbReference>
<dbReference type="Pfam" id="PF01558">
    <property type="entry name" value="POR"/>
    <property type="match status" value="1"/>
</dbReference>
<dbReference type="EMBL" id="GL378327">
    <property type="protein sequence ID" value="EFJ51581.1"/>
    <property type="molecule type" value="Genomic_DNA"/>
</dbReference>
<dbReference type="Pfam" id="PF12838">
    <property type="entry name" value="Fer4_7"/>
    <property type="match status" value="1"/>
</dbReference>
<dbReference type="InterPro" id="IPR011766">
    <property type="entry name" value="TPP_enzyme_TPP-bd"/>
</dbReference>
<dbReference type="Proteomes" id="UP000001058">
    <property type="component" value="Unassembled WGS sequence"/>
</dbReference>
<evidence type="ECO:0000256" key="1">
    <source>
        <dbReference type="ARBA" id="ARBA00022448"/>
    </source>
</evidence>
<dbReference type="Gene3D" id="3.40.50.970">
    <property type="match status" value="2"/>
</dbReference>
<dbReference type="SUPFAM" id="SSF52518">
    <property type="entry name" value="Thiamin diphosphate-binding fold (THDP-binding)"/>
    <property type="match status" value="2"/>
</dbReference>
<keyword evidence="15" id="KW-1185">Reference proteome</keyword>
<evidence type="ECO:0000256" key="6">
    <source>
        <dbReference type="ARBA" id="ARBA00023004"/>
    </source>
</evidence>
<reference evidence="14 15" key="1">
    <citation type="journal article" date="2010" name="Science">
        <title>Genomic analysis of organismal complexity in the multicellular green alga Volvox carteri.</title>
        <authorList>
            <person name="Prochnik S.E."/>
            <person name="Umen J."/>
            <person name="Nedelcu A.M."/>
            <person name="Hallmann A."/>
            <person name="Miller S.M."/>
            <person name="Nishii I."/>
            <person name="Ferris P."/>
            <person name="Kuo A."/>
            <person name="Mitros T."/>
            <person name="Fritz-Laylin L.K."/>
            <person name="Hellsten U."/>
            <person name="Chapman J."/>
            <person name="Simakov O."/>
            <person name="Rensing S.A."/>
            <person name="Terry A."/>
            <person name="Pangilinan J."/>
            <person name="Kapitonov V."/>
            <person name="Jurka J."/>
            <person name="Salamov A."/>
            <person name="Shapiro H."/>
            <person name="Schmutz J."/>
            <person name="Grimwood J."/>
            <person name="Lindquist E."/>
            <person name="Lucas S."/>
            <person name="Grigoriev I.V."/>
            <person name="Schmitt R."/>
            <person name="Kirk D."/>
            <person name="Rokhsar D.S."/>
        </authorList>
    </citation>
    <scope>NUCLEOTIDE SEQUENCE [LARGE SCALE GENOMIC DNA]</scope>
    <source>
        <strain evidence="15">f. Nagariensis / Eve</strain>
    </source>
</reference>
<dbReference type="InterPro" id="IPR017896">
    <property type="entry name" value="4Fe4S_Fe-S-bd"/>
</dbReference>
<dbReference type="EC" id="1.2.1.51" evidence="10"/>
<dbReference type="OrthoDB" id="1688044at2759"/>
<dbReference type="Pfam" id="PF01855">
    <property type="entry name" value="POR_N"/>
    <property type="match status" value="1"/>
</dbReference>
<feature type="region of interest" description="Disordered" evidence="12">
    <location>
        <begin position="327"/>
        <end position="387"/>
    </location>
</feature>
<evidence type="ECO:0000256" key="8">
    <source>
        <dbReference type="ARBA" id="ARBA00053024"/>
    </source>
</evidence>
<dbReference type="InterPro" id="IPR019752">
    <property type="entry name" value="Pyrv/ketoisovalerate_OxRed_cat"/>
</dbReference>
<keyword evidence="6" id="KW-0408">Iron</keyword>
<evidence type="ECO:0000313" key="14">
    <source>
        <dbReference type="EMBL" id="EFJ51581.1"/>
    </source>
</evidence>
<dbReference type="InterPro" id="IPR009014">
    <property type="entry name" value="Transketo_C/PFOR_II"/>
</dbReference>
<evidence type="ECO:0000256" key="10">
    <source>
        <dbReference type="ARBA" id="ARBA00067011"/>
    </source>
</evidence>
<comment type="catalytic activity">
    <reaction evidence="8">
        <text>pyruvate + NADP(+) + CoA = acetyl-CoA + CO2 + NADPH</text>
        <dbReference type="Rhea" id="RHEA:17425"/>
        <dbReference type="ChEBI" id="CHEBI:15361"/>
        <dbReference type="ChEBI" id="CHEBI:16526"/>
        <dbReference type="ChEBI" id="CHEBI:57287"/>
        <dbReference type="ChEBI" id="CHEBI:57288"/>
        <dbReference type="ChEBI" id="CHEBI:57783"/>
        <dbReference type="ChEBI" id="CHEBI:58349"/>
        <dbReference type="EC" id="1.2.1.51"/>
    </reaction>
</comment>
<dbReference type="SUPFAM" id="SSF54862">
    <property type="entry name" value="4Fe-4S ferredoxins"/>
    <property type="match status" value="1"/>
</dbReference>
<dbReference type="CDD" id="cd07034">
    <property type="entry name" value="TPP_PYR_PFOR_IOR-alpha_like"/>
    <property type="match status" value="1"/>
</dbReference>
<evidence type="ECO:0000256" key="9">
    <source>
        <dbReference type="ARBA" id="ARBA00061065"/>
    </source>
</evidence>